<dbReference type="PROSITE" id="PS50042">
    <property type="entry name" value="CNMP_BINDING_3"/>
    <property type="match status" value="1"/>
</dbReference>
<dbReference type="GO" id="GO:0003700">
    <property type="term" value="F:DNA-binding transcription factor activity"/>
    <property type="evidence" value="ECO:0007669"/>
    <property type="project" value="TreeGrafter"/>
</dbReference>
<feature type="domain" description="HTH crp-type" evidence="5">
    <location>
        <begin position="154"/>
        <end position="225"/>
    </location>
</feature>
<evidence type="ECO:0000313" key="6">
    <source>
        <dbReference type="EMBL" id="ADX67546.1"/>
    </source>
</evidence>
<dbReference type="SUPFAM" id="SSF46785">
    <property type="entry name" value="Winged helix' DNA-binding domain"/>
    <property type="match status" value="1"/>
</dbReference>
<evidence type="ECO:0000256" key="1">
    <source>
        <dbReference type="ARBA" id="ARBA00023015"/>
    </source>
</evidence>
<dbReference type="SMART" id="SM00100">
    <property type="entry name" value="cNMP"/>
    <property type="match status" value="1"/>
</dbReference>
<dbReference type="eggNOG" id="COG0664">
    <property type="taxonomic scope" value="Bacteria"/>
</dbReference>
<dbReference type="Pfam" id="PF13545">
    <property type="entry name" value="HTH_Crp_2"/>
    <property type="match status" value="1"/>
</dbReference>
<dbReference type="SMART" id="SM00419">
    <property type="entry name" value="HTH_CRP"/>
    <property type="match status" value="1"/>
</dbReference>
<evidence type="ECO:0000256" key="3">
    <source>
        <dbReference type="ARBA" id="ARBA00023163"/>
    </source>
</evidence>
<keyword evidence="2" id="KW-0238">DNA-binding</keyword>
<dbReference type="STRING" id="865938.Weevi_0833"/>
<accession>F0P147</accession>
<reference evidence="6 7" key="1">
    <citation type="journal article" date="2011" name="Stand. Genomic Sci.">
        <title>Complete genome sequence of Weeksella virosa type strain (9751).</title>
        <authorList>
            <person name="Lang E."/>
            <person name="Teshima H."/>
            <person name="Lucas S."/>
            <person name="Lapidus A."/>
            <person name="Hammon N."/>
            <person name="Deshpande S."/>
            <person name="Nolan M."/>
            <person name="Cheng J.F."/>
            <person name="Pitluck S."/>
            <person name="Liolios K."/>
            <person name="Pagani I."/>
            <person name="Mikhailova N."/>
            <person name="Ivanova N."/>
            <person name="Mavromatis K."/>
            <person name="Pati A."/>
            <person name="Tapia R."/>
            <person name="Han C."/>
            <person name="Goodwin L."/>
            <person name="Chen A."/>
            <person name="Palaniappan K."/>
            <person name="Land M."/>
            <person name="Hauser L."/>
            <person name="Chang Y.J."/>
            <person name="Jeffries C.D."/>
            <person name="Brambilla E.M."/>
            <person name="Kopitz M."/>
            <person name="Rohde M."/>
            <person name="Goker M."/>
            <person name="Tindall B.J."/>
            <person name="Detter J.C."/>
            <person name="Woyke T."/>
            <person name="Bristow J."/>
            <person name="Eisen J.A."/>
            <person name="Markowitz V."/>
            <person name="Hugenholtz P."/>
            <person name="Klenk H.P."/>
            <person name="Kyrpides N.C."/>
        </authorList>
    </citation>
    <scope>NUCLEOTIDE SEQUENCE [LARGE SCALE GENOMIC DNA]</scope>
    <source>
        <strain evidence="7">ATCC 43766 / DSM 16922 / JCM 21250 / NBRC 16016 / NCTC 11634 / CL345/78</strain>
    </source>
</reference>
<sequence>MSEFNENVETIKALFEHPEKFGVFSTEDLIEFNAEKKILNLKKADEIIQEGATPKGIYCMIKGTAKLFKVGFNGKEQILRFVNEGDIIGYRSILSQEAFGASATAMSNCEIYYVPEKFFIKLLEANPKLAFNILQRIAKDLGEYARTITYLAQKTVRERLAEVLLLLEAKLGTDKDGFINISLTREETANLIGTATESAIRLISEFKQDHLIEVEGRKIKIIEHQKLTKLGHVIL</sequence>
<dbReference type="OrthoDB" id="9127033at2"/>
<dbReference type="KEGG" id="wvi:Weevi_0833"/>
<dbReference type="InterPro" id="IPR014710">
    <property type="entry name" value="RmlC-like_jellyroll"/>
</dbReference>
<keyword evidence="1" id="KW-0805">Transcription regulation</keyword>
<dbReference type="Gene3D" id="1.10.10.10">
    <property type="entry name" value="Winged helix-like DNA-binding domain superfamily/Winged helix DNA-binding domain"/>
    <property type="match status" value="1"/>
</dbReference>
<dbReference type="InterPro" id="IPR000595">
    <property type="entry name" value="cNMP-bd_dom"/>
</dbReference>
<dbReference type="CDD" id="cd00038">
    <property type="entry name" value="CAP_ED"/>
    <property type="match status" value="1"/>
</dbReference>
<name>F0P147_WEEVC</name>
<dbReference type="RefSeq" id="WP_013597937.1">
    <property type="nucleotide sequence ID" value="NC_015144.1"/>
</dbReference>
<dbReference type="GO" id="GO:0003677">
    <property type="term" value="F:DNA binding"/>
    <property type="evidence" value="ECO:0007669"/>
    <property type="project" value="UniProtKB-KW"/>
</dbReference>
<dbReference type="HOGENOM" id="CLU_075053_0_3_10"/>
<dbReference type="InterPro" id="IPR018490">
    <property type="entry name" value="cNMP-bd_dom_sf"/>
</dbReference>
<keyword evidence="7" id="KW-1185">Reference proteome</keyword>
<reference evidence="7" key="2">
    <citation type="journal article" date="2011" name="Stand. Genomic Sci.">
        <title>Complete genome sequence of Weeksella virosa type strain (9751T).</title>
        <authorList>
            <person name="Lang E."/>
            <person name="Teshima H."/>
            <person name="Lucas S."/>
            <person name="Lapidus A."/>
            <person name="Hammon N."/>
            <person name="Deshpande S."/>
            <person name="Nolan M."/>
            <person name="Cheng J."/>
            <person name="Pitluck S."/>
            <person name="Liolios K."/>
            <person name="Pagani I."/>
            <person name="Mikhailova N."/>
            <person name="Ivanova N."/>
            <person name="Mavromatis K."/>
            <person name="Pati A."/>
            <person name="Tapia R."/>
            <person name="Han C."/>
            <person name="Goodwin L."/>
            <person name="Chen A."/>
            <person name="Palaniappan K."/>
            <person name="Land M."/>
            <person name="Hauser L."/>
            <person name="Chang Y."/>
            <person name="Jeffries C."/>
            <person name="Brambilla E."/>
            <person name="Kopitz M."/>
            <person name="Rohde M."/>
            <person name="Goker M."/>
            <person name="Tindall B."/>
            <person name="Detter J."/>
            <person name="Woyke T."/>
            <person name="Bristow J."/>
            <person name="Eisen J."/>
            <person name="Markowitz V."/>
            <person name="Hugenholtz P."/>
            <person name="Klenk H."/>
            <person name="Kyrpides N."/>
        </authorList>
    </citation>
    <scope>NUCLEOTIDE SEQUENCE [LARGE SCALE GENOMIC DNA]</scope>
    <source>
        <strain evidence="7">ATCC 43766 / DSM 16922 / JCM 21250 / NBRC 16016 / NCTC 11634 / CL345/78</strain>
    </source>
</reference>
<feature type="domain" description="Cyclic nucleotide-binding" evidence="4">
    <location>
        <begin position="14"/>
        <end position="140"/>
    </location>
</feature>
<dbReference type="InterPro" id="IPR012318">
    <property type="entry name" value="HTH_CRP"/>
</dbReference>
<dbReference type="PROSITE" id="PS51063">
    <property type="entry name" value="HTH_CRP_2"/>
    <property type="match status" value="1"/>
</dbReference>
<evidence type="ECO:0000313" key="7">
    <source>
        <dbReference type="Proteomes" id="UP000008641"/>
    </source>
</evidence>
<dbReference type="EMBL" id="CP002455">
    <property type="protein sequence ID" value="ADX67546.1"/>
    <property type="molecule type" value="Genomic_DNA"/>
</dbReference>
<evidence type="ECO:0000259" key="4">
    <source>
        <dbReference type="PROSITE" id="PS50042"/>
    </source>
</evidence>
<dbReference type="SUPFAM" id="SSF51206">
    <property type="entry name" value="cAMP-binding domain-like"/>
    <property type="match status" value="1"/>
</dbReference>
<keyword evidence="3" id="KW-0804">Transcription</keyword>
<dbReference type="Pfam" id="PF00027">
    <property type="entry name" value="cNMP_binding"/>
    <property type="match status" value="1"/>
</dbReference>
<dbReference type="InterPro" id="IPR036390">
    <property type="entry name" value="WH_DNA-bd_sf"/>
</dbReference>
<evidence type="ECO:0000256" key="2">
    <source>
        <dbReference type="ARBA" id="ARBA00023125"/>
    </source>
</evidence>
<dbReference type="InterPro" id="IPR050397">
    <property type="entry name" value="Env_Response_Regulators"/>
</dbReference>
<gene>
    <name evidence="6" type="ordered locus">Weevi_0833</name>
</gene>
<dbReference type="GO" id="GO:0005829">
    <property type="term" value="C:cytosol"/>
    <property type="evidence" value="ECO:0007669"/>
    <property type="project" value="TreeGrafter"/>
</dbReference>
<dbReference type="Proteomes" id="UP000008641">
    <property type="component" value="Chromosome"/>
</dbReference>
<dbReference type="PANTHER" id="PTHR24567:SF74">
    <property type="entry name" value="HTH-TYPE TRANSCRIPTIONAL REGULATOR ARCR"/>
    <property type="match status" value="1"/>
</dbReference>
<proteinExistence type="predicted"/>
<evidence type="ECO:0000259" key="5">
    <source>
        <dbReference type="PROSITE" id="PS51063"/>
    </source>
</evidence>
<dbReference type="Gene3D" id="2.60.120.10">
    <property type="entry name" value="Jelly Rolls"/>
    <property type="match status" value="1"/>
</dbReference>
<organism evidence="6 7">
    <name type="scientific">Weeksella virosa (strain ATCC 43766 / DSM 16922 / JCM 21250 / CCUG 30538 / CDC 9751 / IAM 14551 / NBRC 16016 / NCTC 11634 / CL345/78)</name>
    <dbReference type="NCBI Taxonomy" id="865938"/>
    <lineage>
        <taxon>Bacteria</taxon>
        <taxon>Pseudomonadati</taxon>
        <taxon>Bacteroidota</taxon>
        <taxon>Flavobacteriia</taxon>
        <taxon>Flavobacteriales</taxon>
        <taxon>Weeksellaceae</taxon>
        <taxon>Weeksella</taxon>
    </lineage>
</organism>
<protein>
    <submittedName>
        <fullName evidence="6">Transcriptional regulator, Crp/Fnr family</fullName>
    </submittedName>
</protein>
<dbReference type="AlphaFoldDB" id="F0P147"/>
<dbReference type="InterPro" id="IPR036388">
    <property type="entry name" value="WH-like_DNA-bd_sf"/>
</dbReference>
<dbReference type="PANTHER" id="PTHR24567">
    <property type="entry name" value="CRP FAMILY TRANSCRIPTIONAL REGULATORY PROTEIN"/>
    <property type="match status" value="1"/>
</dbReference>